<proteinExistence type="predicted"/>
<dbReference type="STRING" id="1051891.A0A0C3QW42"/>
<feature type="domain" description="DUF6535" evidence="2">
    <location>
        <begin position="33"/>
        <end position="206"/>
    </location>
</feature>
<protein>
    <recommendedName>
        <fullName evidence="2">DUF6535 domain-containing protein</fullName>
    </recommendedName>
</protein>
<keyword evidence="1" id="KW-0472">Membrane</keyword>
<evidence type="ECO:0000256" key="1">
    <source>
        <dbReference type="SAM" id="Phobius"/>
    </source>
</evidence>
<keyword evidence="1" id="KW-1133">Transmembrane helix</keyword>
<feature type="transmembrane region" description="Helical" evidence="1">
    <location>
        <begin position="184"/>
        <end position="205"/>
    </location>
</feature>
<feature type="transmembrane region" description="Helical" evidence="1">
    <location>
        <begin position="57"/>
        <end position="80"/>
    </location>
</feature>
<name>A0A0C3QW42_9AGAM</name>
<evidence type="ECO:0000313" key="4">
    <source>
        <dbReference type="Proteomes" id="UP000054248"/>
    </source>
</evidence>
<dbReference type="OrthoDB" id="3221808at2759"/>
<organism evidence="3 4">
    <name type="scientific">Tulasnella calospora MUT 4182</name>
    <dbReference type="NCBI Taxonomy" id="1051891"/>
    <lineage>
        <taxon>Eukaryota</taxon>
        <taxon>Fungi</taxon>
        <taxon>Dikarya</taxon>
        <taxon>Basidiomycota</taxon>
        <taxon>Agaricomycotina</taxon>
        <taxon>Agaricomycetes</taxon>
        <taxon>Cantharellales</taxon>
        <taxon>Tulasnellaceae</taxon>
        <taxon>Tulasnella</taxon>
    </lineage>
</organism>
<evidence type="ECO:0000313" key="3">
    <source>
        <dbReference type="EMBL" id="KIO33039.1"/>
    </source>
</evidence>
<dbReference type="InterPro" id="IPR045338">
    <property type="entry name" value="DUF6535"/>
</dbReference>
<feature type="non-terminal residue" evidence="3">
    <location>
        <position position="212"/>
    </location>
</feature>
<reference evidence="3 4" key="1">
    <citation type="submission" date="2014-04" db="EMBL/GenBank/DDBJ databases">
        <authorList>
            <consortium name="DOE Joint Genome Institute"/>
            <person name="Kuo A."/>
            <person name="Girlanda M."/>
            <person name="Perotto S."/>
            <person name="Kohler A."/>
            <person name="Nagy L.G."/>
            <person name="Floudas D."/>
            <person name="Copeland A."/>
            <person name="Barry K.W."/>
            <person name="Cichocki N."/>
            <person name="Veneault-Fourrey C."/>
            <person name="LaButti K."/>
            <person name="Lindquist E.A."/>
            <person name="Lipzen A."/>
            <person name="Lundell T."/>
            <person name="Morin E."/>
            <person name="Murat C."/>
            <person name="Sun H."/>
            <person name="Tunlid A."/>
            <person name="Henrissat B."/>
            <person name="Grigoriev I.V."/>
            <person name="Hibbett D.S."/>
            <person name="Martin F."/>
            <person name="Nordberg H.P."/>
            <person name="Cantor M.N."/>
            <person name="Hua S.X."/>
        </authorList>
    </citation>
    <scope>NUCLEOTIDE SEQUENCE [LARGE SCALE GENOMIC DNA]</scope>
    <source>
        <strain evidence="3 4">MUT 4182</strain>
    </source>
</reference>
<accession>A0A0C3QW42</accession>
<dbReference type="Proteomes" id="UP000054248">
    <property type="component" value="Unassembled WGS sequence"/>
</dbReference>
<sequence length="212" mass="23754">MQDVHSSLGDDRFSTLNSFSPDFIHLGQIGDFWKRYETLAERHDTSMYKQINGVLDALLIFAGLFSAVNTTFISFTMPALSPNPTTETNMLLRVLISKAGNSSLSLSDLPEPFTPQPISIAINGFLHASLSCSLYAALLIMFLKESLSRLDRARQPGSIEKQGRFRQRKLDGVRRWRLATYIEALPHLIICSLTLFAIGLEMWLFTVNPTVA</sequence>
<dbReference type="Pfam" id="PF20153">
    <property type="entry name" value="DUF6535"/>
    <property type="match status" value="1"/>
</dbReference>
<dbReference type="AlphaFoldDB" id="A0A0C3QW42"/>
<dbReference type="HOGENOM" id="CLU_018688_1_2_1"/>
<gene>
    <name evidence="3" type="ORF">M407DRAFT_65979</name>
</gene>
<feature type="transmembrane region" description="Helical" evidence="1">
    <location>
        <begin position="118"/>
        <end position="143"/>
    </location>
</feature>
<dbReference type="EMBL" id="KN822951">
    <property type="protein sequence ID" value="KIO33039.1"/>
    <property type="molecule type" value="Genomic_DNA"/>
</dbReference>
<keyword evidence="1" id="KW-0812">Transmembrane</keyword>
<keyword evidence="4" id="KW-1185">Reference proteome</keyword>
<reference evidence="4" key="2">
    <citation type="submission" date="2015-01" db="EMBL/GenBank/DDBJ databases">
        <title>Evolutionary Origins and Diversification of the Mycorrhizal Mutualists.</title>
        <authorList>
            <consortium name="DOE Joint Genome Institute"/>
            <consortium name="Mycorrhizal Genomics Consortium"/>
            <person name="Kohler A."/>
            <person name="Kuo A."/>
            <person name="Nagy L.G."/>
            <person name="Floudas D."/>
            <person name="Copeland A."/>
            <person name="Barry K.W."/>
            <person name="Cichocki N."/>
            <person name="Veneault-Fourrey C."/>
            <person name="LaButti K."/>
            <person name="Lindquist E.A."/>
            <person name="Lipzen A."/>
            <person name="Lundell T."/>
            <person name="Morin E."/>
            <person name="Murat C."/>
            <person name="Riley R."/>
            <person name="Ohm R."/>
            <person name="Sun H."/>
            <person name="Tunlid A."/>
            <person name="Henrissat B."/>
            <person name="Grigoriev I.V."/>
            <person name="Hibbett D.S."/>
            <person name="Martin F."/>
        </authorList>
    </citation>
    <scope>NUCLEOTIDE SEQUENCE [LARGE SCALE GENOMIC DNA]</scope>
    <source>
        <strain evidence="4">MUT 4182</strain>
    </source>
</reference>
<evidence type="ECO:0000259" key="2">
    <source>
        <dbReference type="Pfam" id="PF20153"/>
    </source>
</evidence>